<evidence type="ECO:0000313" key="1">
    <source>
        <dbReference type="EMBL" id="JAE28768.1"/>
    </source>
</evidence>
<sequence length="36" mass="3694">MGKTTCSRPTLSGGHNYTSLSIPVANGLATYVALVL</sequence>
<name>A0A0A9H781_ARUDO</name>
<organism evidence="1">
    <name type="scientific">Arundo donax</name>
    <name type="common">Giant reed</name>
    <name type="synonym">Donax arundinaceus</name>
    <dbReference type="NCBI Taxonomy" id="35708"/>
    <lineage>
        <taxon>Eukaryota</taxon>
        <taxon>Viridiplantae</taxon>
        <taxon>Streptophyta</taxon>
        <taxon>Embryophyta</taxon>
        <taxon>Tracheophyta</taxon>
        <taxon>Spermatophyta</taxon>
        <taxon>Magnoliopsida</taxon>
        <taxon>Liliopsida</taxon>
        <taxon>Poales</taxon>
        <taxon>Poaceae</taxon>
        <taxon>PACMAD clade</taxon>
        <taxon>Arundinoideae</taxon>
        <taxon>Arundineae</taxon>
        <taxon>Arundo</taxon>
    </lineage>
</organism>
<accession>A0A0A9H781</accession>
<reference evidence="1" key="2">
    <citation type="journal article" date="2015" name="Data Brief">
        <title>Shoot transcriptome of the giant reed, Arundo donax.</title>
        <authorList>
            <person name="Barrero R.A."/>
            <person name="Guerrero F.D."/>
            <person name="Moolhuijzen P."/>
            <person name="Goolsby J.A."/>
            <person name="Tidwell J."/>
            <person name="Bellgard S.E."/>
            <person name="Bellgard M.I."/>
        </authorList>
    </citation>
    <scope>NUCLEOTIDE SEQUENCE</scope>
    <source>
        <tissue evidence="1">Shoot tissue taken approximately 20 cm above the soil surface</tissue>
    </source>
</reference>
<dbReference type="AlphaFoldDB" id="A0A0A9H781"/>
<dbReference type="EMBL" id="GBRH01169128">
    <property type="protein sequence ID" value="JAE28768.1"/>
    <property type="molecule type" value="Transcribed_RNA"/>
</dbReference>
<protein>
    <submittedName>
        <fullName evidence="1">Uncharacterized protein</fullName>
    </submittedName>
</protein>
<proteinExistence type="predicted"/>
<reference evidence="1" key="1">
    <citation type="submission" date="2014-09" db="EMBL/GenBank/DDBJ databases">
        <authorList>
            <person name="Magalhaes I.L.F."/>
            <person name="Oliveira U."/>
            <person name="Santos F.R."/>
            <person name="Vidigal T.H.D.A."/>
            <person name="Brescovit A.D."/>
            <person name="Santos A.J."/>
        </authorList>
    </citation>
    <scope>NUCLEOTIDE SEQUENCE</scope>
    <source>
        <tissue evidence="1">Shoot tissue taken approximately 20 cm above the soil surface</tissue>
    </source>
</reference>